<name>A0A5J4VP90_9EUKA</name>
<evidence type="ECO:0000313" key="2">
    <source>
        <dbReference type="Proteomes" id="UP000324800"/>
    </source>
</evidence>
<evidence type="ECO:0000313" key="1">
    <source>
        <dbReference type="EMBL" id="KAA6384351.1"/>
    </source>
</evidence>
<proteinExistence type="predicted"/>
<gene>
    <name evidence="1" type="ORF">EZS28_020121</name>
</gene>
<comment type="caution">
    <text evidence="1">The sequence shown here is derived from an EMBL/GenBank/DDBJ whole genome shotgun (WGS) entry which is preliminary data.</text>
</comment>
<organism evidence="1 2">
    <name type="scientific">Streblomastix strix</name>
    <dbReference type="NCBI Taxonomy" id="222440"/>
    <lineage>
        <taxon>Eukaryota</taxon>
        <taxon>Metamonada</taxon>
        <taxon>Preaxostyla</taxon>
        <taxon>Oxymonadida</taxon>
        <taxon>Streblomastigidae</taxon>
        <taxon>Streblomastix</taxon>
    </lineage>
</organism>
<dbReference type="AlphaFoldDB" id="A0A5J4VP90"/>
<sequence>QALAPINIQNSFKEAGYLREIRSNGRVYSTMNDAVFGDIIDAIEADETLMRFQGTRQTRFRKTNGLASQMNNNMKKQSVQDSSYD</sequence>
<dbReference type="Proteomes" id="UP000324800">
    <property type="component" value="Unassembled WGS sequence"/>
</dbReference>
<feature type="non-terminal residue" evidence="1">
    <location>
        <position position="1"/>
    </location>
</feature>
<protein>
    <submittedName>
        <fullName evidence="1">Uncharacterized protein</fullName>
    </submittedName>
</protein>
<reference evidence="1 2" key="1">
    <citation type="submission" date="2019-03" db="EMBL/GenBank/DDBJ databases">
        <title>Single cell metagenomics reveals metabolic interactions within the superorganism composed of flagellate Streblomastix strix and complex community of Bacteroidetes bacteria on its surface.</title>
        <authorList>
            <person name="Treitli S.C."/>
            <person name="Kolisko M."/>
            <person name="Husnik F."/>
            <person name="Keeling P."/>
            <person name="Hampl V."/>
        </authorList>
    </citation>
    <scope>NUCLEOTIDE SEQUENCE [LARGE SCALE GENOMIC DNA]</scope>
    <source>
        <strain evidence="1">ST1C</strain>
    </source>
</reference>
<dbReference type="EMBL" id="SNRW01005802">
    <property type="protein sequence ID" value="KAA6384351.1"/>
    <property type="molecule type" value="Genomic_DNA"/>
</dbReference>
<accession>A0A5J4VP90</accession>